<evidence type="ECO:0000313" key="2">
    <source>
        <dbReference type="Proteomes" id="UP000053825"/>
    </source>
</evidence>
<dbReference type="EMBL" id="KQ414686">
    <property type="protein sequence ID" value="KOC63763.1"/>
    <property type="molecule type" value="Genomic_DNA"/>
</dbReference>
<accession>A0A0L7QYV4</accession>
<reference evidence="1 2" key="1">
    <citation type="submission" date="2015-07" db="EMBL/GenBank/DDBJ databases">
        <title>The genome of Habropoda laboriosa.</title>
        <authorList>
            <person name="Pan H."/>
            <person name="Kapheim K."/>
        </authorList>
    </citation>
    <scope>NUCLEOTIDE SEQUENCE [LARGE SCALE GENOMIC DNA]</scope>
    <source>
        <strain evidence="1">0110345459</strain>
    </source>
</reference>
<gene>
    <name evidence="1" type="ORF">WH47_02789</name>
</gene>
<proteinExistence type="predicted"/>
<protein>
    <submittedName>
        <fullName evidence="1">Uncharacterized protein</fullName>
    </submittedName>
</protein>
<name>A0A0L7QYV4_9HYME</name>
<evidence type="ECO:0000313" key="1">
    <source>
        <dbReference type="EMBL" id="KOC63763.1"/>
    </source>
</evidence>
<organism evidence="1 2">
    <name type="scientific">Habropoda laboriosa</name>
    <dbReference type="NCBI Taxonomy" id="597456"/>
    <lineage>
        <taxon>Eukaryota</taxon>
        <taxon>Metazoa</taxon>
        <taxon>Ecdysozoa</taxon>
        <taxon>Arthropoda</taxon>
        <taxon>Hexapoda</taxon>
        <taxon>Insecta</taxon>
        <taxon>Pterygota</taxon>
        <taxon>Neoptera</taxon>
        <taxon>Endopterygota</taxon>
        <taxon>Hymenoptera</taxon>
        <taxon>Apocrita</taxon>
        <taxon>Aculeata</taxon>
        <taxon>Apoidea</taxon>
        <taxon>Anthophila</taxon>
        <taxon>Apidae</taxon>
        <taxon>Habropoda</taxon>
    </lineage>
</organism>
<dbReference type="Proteomes" id="UP000053825">
    <property type="component" value="Unassembled WGS sequence"/>
</dbReference>
<dbReference type="OrthoDB" id="6621161at2759"/>
<sequence length="134" mass="14826">MVGSNGTMIAIRLVRSKLRKREDHTNTVHPDAAVVQTATSPVSTIVAQSYPVEGCTQTSMTTATDLGNSTAVEQDNNVYTMANTTDQFVWQFPPPYPPPHTPTQYALYNDQVGKPFSYFLIFSPLSYIFFPSSL</sequence>
<dbReference type="AlphaFoldDB" id="A0A0L7QYV4"/>
<keyword evidence="2" id="KW-1185">Reference proteome</keyword>